<feature type="transmembrane region" description="Helical" evidence="1">
    <location>
        <begin position="57"/>
        <end position="78"/>
    </location>
</feature>
<keyword evidence="1" id="KW-1133">Transmembrane helix</keyword>
<organism evidence="2 3">
    <name type="scientific">Pocillopora meandrina</name>
    <dbReference type="NCBI Taxonomy" id="46732"/>
    <lineage>
        <taxon>Eukaryota</taxon>
        <taxon>Metazoa</taxon>
        <taxon>Cnidaria</taxon>
        <taxon>Anthozoa</taxon>
        <taxon>Hexacorallia</taxon>
        <taxon>Scleractinia</taxon>
        <taxon>Astrocoeniina</taxon>
        <taxon>Pocilloporidae</taxon>
        <taxon>Pocillopora</taxon>
    </lineage>
</organism>
<comment type="caution">
    <text evidence="2">The sequence shown here is derived from an EMBL/GenBank/DDBJ whole genome shotgun (WGS) entry which is preliminary data.</text>
</comment>
<name>A0AAU9X473_9CNID</name>
<keyword evidence="1" id="KW-0472">Membrane</keyword>
<evidence type="ECO:0000313" key="2">
    <source>
        <dbReference type="EMBL" id="CAH3135892.1"/>
    </source>
</evidence>
<sequence length="100" mass="11484">MPKHRYVVVDWGSWGVEAQSSSKIIVRDPFNVREGDECSLQGTDPATKRPMLFQGHVLAVFGEFIHPVFFSITLIFVLKCYKCLVNPFSFEFLGLIFELR</sequence>
<dbReference type="AlphaFoldDB" id="A0AAU9X473"/>
<accession>A0AAU9X473</accession>
<gene>
    <name evidence="2" type="ORF">PMEA_00015950</name>
</gene>
<dbReference type="Proteomes" id="UP001159428">
    <property type="component" value="Unassembled WGS sequence"/>
</dbReference>
<keyword evidence="3" id="KW-1185">Reference proteome</keyword>
<proteinExistence type="predicted"/>
<protein>
    <submittedName>
        <fullName evidence="2">Uncharacterized protein</fullName>
    </submittedName>
</protein>
<evidence type="ECO:0000256" key="1">
    <source>
        <dbReference type="SAM" id="Phobius"/>
    </source>
</evidence>
<reference evidence="2 3" key="1">
    <citation type="submission" date="2022-05" db="EMBL/GenBank/DDBJ databases">
        <authorList>
            <consortium name="Genoscope - CEA"/>
            <person name="William W."/>
        </authorList>
    </citation>
    <scope>NUCLEOTIDE SEQUENCE [LARGE SCALE GENOMIC DNA]</scope>
</reference>
<evidence type="ECO:0000313" key="3">
    <source>
        <dbReference type="Proteomes" id="UP001159428"/>
    </source>
</evidence>
<dbReference type="EMBL" id="CALNXJ010000029">
    <property type="protein sequence ID" value="CAH3135892.1"/>
    <property type="molecule type" value="Genomic_DNA"/>
</dbReference>
<keyword evidence="1" id="KW-0812">Transmembrane</keyword>